<evidence type="ECO:0000256" key="1">
    <source>
        <dbReference type="SAM" id="SignalP"/>
    </source>
</evidence>
<protein>
    <submittedName>
        <fullName evidence="3">OmpA family protein</fullName>
    </submittedName>
</protein>
<accession>A0A8G2BV55</accession>
<evidence type="ECO:0000313" key="3">
    <source>
        <dbReference type="EMBL" id="SEF67297.1"/>
    </source>
</evidence>
<evidence type="ECO:0000259" key="2">
    <source>
        <dbReference type="Pfam" id="PF12984"/>
    </source>
</evidence>
<keyword evidence="1" id="KW-0732">Signal</keyword>
<feature type="signal peptide" evidence="1">
    <location>
        <begin position="1"/>
        <end position="22"/>
    </location>
</feature>
<dbReference type="InterPro" id="IPR011990">
    <property type="entry name" value="TPR-like_helical_dom_sf"/>
</dbReference>
<proteinExistence type="predicted"/>
<dbReference type="RefSeq" id="WP_103982759.1">
    <property type="nucleotide sequence ID" value="NZ_FNVS01000004.1"/>
</dbReference>
<dbReference type="Pfam" id="PF12984">
    <property type="entry name" value="DUF3868"/>
    <property type="match status" value="1"/>
</dbReference>
<dbReference type="Proteomes" id="UP000236725">
    <property type="component" value="Unassembled WGS sequence"/>
</dbReference>
<dbReference type="AlphaFoldDB" id="A0A8G2BV55"/>
<feature type="chain" id="PRO_5034476956" evidence="1">
    <location>
        <begin position="23"/>
        <end position="490"/>
    </location>
</feature>
<dbReference type="SUPFAM" id="SSF103088">
    <property type="entry name" value="OmpA-like"/>
    <property type="match status" value="1"/>
</dbReference>
<name>A0A8G2BV55_9BACT</name>
<dbReference type="InterPro" id="IPR036737">
    <property type="entry name" value="OmpA-like_sf"/>
</dbReference>
<dbReference type="InterPro" id="IPR024480">
    <property type="entry name" value="DUF3868"/>
</dbReference>
<dbReference type="Gene3D" id="1.25.40.10">
    <property type="entry name" value="Tetratricopeptide repeat domain"/>
    <property type="match status" value="1"/>
</dbReference>
<sequence>MKKINICMLVILLALGSPLAMAQTVGSPVKVVCNDLVEKGGRLYIDAVIMIPADVVKSRNSLTLTPVLESSTQKNGLPSVLINGKNRQKVYNREIALHNLQDEPRYTVLKVSDGMQQVNYKLDIPFEPWMKNAKLVLDQDLCGCGKETPGTPLLVADKVRMRPDERYQVATTLVYISPVAETEKHRAEVGTAYLEFVVNKYQILPDFRNNATELSKIDNSIGVIVNDKNVKLRDIVLKGYASPEGSYKSNTVLAENRVKALAEYVRKKHDFPKGIILTENGSEDWGGFREKVLADQSVPSRDKVLAIIESNIDPDKKDAQLMALDGGVPYRYVLQNIYPSLRRSDYKVDYTVRFFTVEEGREVIKTNPKQLSLSEMFAVANSYETGSKEYNEVFDIAVCIYPNDPVANLNAANIALTKGDFDVAQGYLKKAANSPEAIHSRGVLNLMQGNLDEAEILLKQAKAAGVKEADANLIELQKKRDDNVLFDSFN</sequence>
<evidence type="ECO:0000313" key="4">
    <source>
        <dbReference type="Proteomes" id="UP000236725"/>
    </source>
</evidence>
<feature type="domain" description="DUF3868" evidence="2">
    <location>
        <begin position="9"/>
        <end position="102"/>
    </location>
</feature>
<reference evidence="3 4" key="1">
    <citation type="submission" date="2016-10" db="EMBL/GenBank/DDBJ databases">
        <authorList>
            <person name="Varghese N."/>
            <person name="Submissions S."/>
        </authorList>
    </citation>
    <scope>NUCLEOTIDE SEQUENCE [LARGE SCALE GENOMIC DNA]</scope>
    <source>
        <strain evidence="3 4">DSM 29073</strain>
    </source>
</reference>
<dbReference type="SUPFAM" id="SSF48452">
    <property type="entry name" value="TPR-like"/>
    <property type="match status" value="1"/>
</dbReference>
<dbReference type="Gene3D" id="3.30.1330.60">
    <property type="entry name" value="OmpA-like domain"/>
    <property type="match status" value="1"/>
</dbReference>
<gene>
    <name evidence="3" type="ORF">SAMN05444001_104139</name>
</gene>
<comment type="caution">
    <text evidence="3">The sequence shown here is derived from an EMBL/GenBank/DDBJ whole genome shotgun (WGS) entry which is preliminary data.</text>
</comment>
<keyword evidence="4" id="KW-1185">Reference proteome</keyword>
<dbReference type="EMBL" id="FNVS01000004">
    <property type="protein sequence ID" value="SEF67297.1"/>
    <property type="molecule type" value="Genomic_DNA"/>
</dbReference>
<organism evidence="3 4">
    <name type="scientific">Parabacteroides chinchillae</name>
    <dbReference type="NCBI Taxonomy" id="871327"/>
    <lineage>
        <taxon>Bacteria</taxon>
        <taxon>Pseudomonadati</taxon>
        <taxon>Bacteroidota</taxon>
        <taxon>Bacteroidia</taxon>
        <taxon>Bacteroidales</taxon>
        <taxon>Tannerellaceae</taxon>
        <taxon>Parabacteroides</taxon>
    </lineage>
</organism>